<gene>
    <name evidence="7" type="ORF">L596_021525</name>
</gene>
<reference evidence="7 8" key="1">
    <citation type="journal article" date="2015" name="Genome Biol.">
        <title>Comparative genomics of Steinernema reveals deeply conserved gene regulatory networks.</title>
        <authorList>
            <person name="Dillman A.R."/>
            <person name="Macchietto M."/>
            <person name="Porter C.F."/>
            <person name="Rogers A."/>
            <person name="Williams B."/>
            <person name="Antoshechkin I."/>
            <person name="Lee M.M."/>
            <person name="Goodwin Z."/>
            <person name="Lu X."/>
            <person name="Lewis E.E."/>
            <person name="Goodrich-Blair H."/>
            <person name="Stock S.P."/>
            <person name="Adams B.J."/>
            <person name="Sternberg P.W."/>
            <person name="Mortazavi A."/>
        </authorList>
    </citation>
    <scope>NUCLEOTIDE SEQUENCE [LARGE SCALE GENOMIC DNA]</scope>
    <source>
        <strain evidence="7 8">ALL</strain>
    </source>
</reference>
<evidence type="ECO:0000256" key="6">
    <source>
        <dbReference type="RuleBase" id="RU362059"/>
    </source>
</evidence>
<evidence type="ECO:0000256" key="4">
    <source>
        <dbReference type="ARBA" id="ARBA00047475"/>
    </source>
</evidence>
<dbReference type="CDD" id="cd03784">
    <property type="entry name" value="GT1_Gtf-like"/>
    <property type="match status" value="1"/>
</dbReference>
<keyword evidence="3 5" id="KW-0808">Transferase</keyword>
<keyword evidence="2 5" id="KW-0328">Glycosyltransferase</keyword>
<comment type="catalytic activity">
    <reaction evidence="4 6">
        <text>glucuronate acceptor + UDP-alpha-D-glucuronate = acceptor beta-D-glucuronoside + UDP + H(+)</text>
        <dbReference type="Rhea" id="RHEA:21032"/>
        <dbReference type="ChEBI" id="CHEBI:15378"/>
        <dbReference type="ChEBI" id="CHEBI:58052"/>
        <dbReference type="ChEBI" id="CHEBI:58223"/>
        <dbReference type="ChEBI" id="CHEBI:132367"/>
        <dbReference type="ChEBI" id="CHEBI:132368"/>
        <dbReference type="EC" id="2.4.1.17"/>
    </reaction>
</comment>
<protein>
    <recommendedName>
        <fullName evidence="6">UDP-glucuronosyltransferase</fullName>
        <ecNumber evidence="6">2.4.1.17</ecNumber>
    </recommendedName>
</protein>
<evidence type="ECO:0000256" key="1">
    <source>
        <dbReference type="ARBA" id="ARBA00009995"/>
    </source>
</evidence>
<dbReference type="STRING" id="34508.A0A4U5MJC7"/>
<dbReference type="SUPFAM" id="SSF53756">
    <property type="entry name" value="UDP-Glycosyltransferase/glycogen phosphorylase"/>
    <property type="match status" value="1"/>
</dbReference>
<dbReference type="EMBL" id="AZBU02000007">
    <property type="protein sequence ID" value="TKR69352.1"/>
    <property type="molecule type" value="Genomic_DNA"/>
</dbReference>
<comment type="subcellular location">
    <subcellularLocation>
        <location evidence="6">Membrane</location>
        <topology evidence="6">Single-pass membrane protein</topology>
    </subcellularLocation>
</comment>
<proteinExistence type="inferred from homology"/>
<dbReference type="InterPro" id="IPR050271">
    <property type="entry name" value="UDP-glycosyltransferase"/>
</dbReference>
<accession>A0A4U5MJC7</accession>
<dbReference type="InterPro" id="IPR035595">
    <property type="entry name" value="UDP_glycos_trans_CS"/>
</dbReference>
<comment type="caution">
    <text evidence="7">The sequence shown here is derived from an EMBL/GenBank/DDBJ whole genome shotgun (WGS) entry which is preliminary data.</text>
</comment>
<dbReference type="GO" id="GO:0015020">
    <property type="term" value="F:glucuronosyltransferase activity"/>
    <property type="evidence" value="ECO:0007669"/>
    <property type="project" value="UniProtKB-EC"/>
</dbReference>
<evidence type="ECO:0000256" key="5">
    <source>
        <dbReference type="RuleBase" id="RU003718"/>
    </source>
</evidence>
<dbReference type="FunFam" id="3.40.50.2000:FF:000021">
    <property type="entry name" value="UDP-glucuronosyltransferase"/>
    <property type="match status" value="1"/>
</dbReference>
<dbReference type="Pfam" id="PF00201">
    <property type="entry name" value="UDPGT"/>
    <property type="match status" value="1"/>
</dbReference>
<dbReference type="Gene3D" id="3.40.50.2000">
    <property type="entry name" value="Glycogen Phosphorylase B"/>
    <property type="match status" value="1"/>
</dbReference>
<keyword evidence="6" id="KW-0732">Signal</keyword>
<reference evidence="7 8" key="2">
    <citation type="journal article" date="2019" name="G3 (Bethesda)">
        <title>Hybrid Assembly of the Genome of the Entomopathogenic Nematode Steinernema carpocapsae Identifies the X-Chromosome.</title>
        <authorList>
            <person name="Serra L."/>
            <person name="Macchietto M."/>
            <person name="Macias-Munoz A."/>
            <person name="McGill C.J."/>
            <person name="Rodriguez I.M."/>
            <person name="Rodriguez B."/>
            <person name="Murad R."/>
            <person name="Mortazavi A."/>
        </authorList>
    </citation>
    <scope>NUCLEOTIDE SEQUENCE [LARGE SCALE GENOMIC DNA]</scope>
    <source>
        <strain evidence="7 8">ALL</strain>
    </source>
</reference>
<keyword evidence="8" id="KW-1185">Reference proteome</keyword>
<dbReference type="AlphaFoldDB" id="A0A4U5MJC7"/>
<sequence length="472" mass="53398">MWLLFLAISTHFLAAEGLKIAVFTPNQINSQVIFHRRIAEELIRASHDVHLILIKSLNIDKPDVKIERNVTVWNVDASVDMSINFEQAQATMAFKTTGLWNLSAKKIMLAWTDASVNSCEKLLQNKEFLKRLTDENFDLAFAHMYEYCPIGLIHYAKIPTWIWLIMDNVAYDIGVPSPPSYVPPIMSDASDEMTFIQRFKSQIGQFLFPLIYPRLVINPQTAIFRKLIDPNFPDLRDLGRQCPLIVYIGVGGLGMKKVDAKPLEGEFNTAVDNAKEVVVMTFGSACDPKLMPDSWKDAFMGAFRRFPGKPITLILIKMGTDLDAKKPSNVLLSKWLPQADLLQHSKTAAFISHGGYNGLQEAIYSRTPIITIPLKSDQFRNGRIAVKHGFGYNQKEDISEENVVKALEAILNNPDYSNSVNRMQNMIAKKPVQPEQLLRKWTEFLGEFSSTTSCLMGLNSGLCSITIWMFWL</sequence>
<dbReference type="InterPro" id="IPR002213">
    <property type="entry name" value="UDP_glucos_trans"/>
</dbReference>
<dbReference type="PANTHER" id="PTHR48043:SF145">
    <property type="entry name" value="FI06409P-RELATED"/>
    <property type="match status" value="1"/>
</dbReference>
<organism evidence="7 8">
    <name type="scientific">Steinernema carpocapsae</name>
    <name type="common">Entomopathogenic nematode</name>
    <dbReference type="NCBI Taxonomy" id="34508"/>
    <lineage>
        <taxon>Eukaryota</taxon>
        <taxon>Metazoa</taxon>
        <taxon>Ecdysozoa</taxon>
        <taxon>Nematoda</taxon>
        <taxon>Chromadorea</taxon>
        <taxon>Rhabditida</taxon>
        <taxon>Tylenchina</taxon>
        <taxon>Panagrolaimomorpha</taxon>
        <taxon>Strongyloidoidea</taxon>
        <taxon>Steinernematidae</taxon>
        <taxon>Steinernema</taxon>
    </lineage>
</organism>
<dbReference type="PROSITE" id="PS00375">
    <property type="entry name" value="UDPGT"/>
    <property type="match status" value="1"/>
</dbReference>
<dbReference type="GO" id="GO:0016020">
    <property type="term" value="C:membrane"/>
    <property type="evidence" value="ECO:0007669"/>
    <property type="project" value="UniProtKB-SubCell"/>
</dbReference>
<evidence type="ECO:0000256" key="3">
    <source>
        <dbReference type="ARBA" id="ARBA00022679"/>
    </source>
</evidence>
<name>A0A4U5MJC7_STECR</name>
<dbReference type="EC" id="2.4.1.17" evidence="6"/>
<dbReference type="PANTHER" id="PTHR48043">
    <property type="entry name" value="EG:EG0003.4 PROTEIN-RELATED"/>
    <property type="match status" value="1"/>
</dbReference>
<evidence type="ECO:0000313" key="8">
    <source>
        <dbReference type="Proteomes" id="UP000298663"/>
    </source>
</evidence>
<comment type="similarity">
    <text evidence="1 5">Belongs to the UDP-glycosyltransferase family.</text>
</comment>
<feature type="chain" id="PRO_5021039163" description="UDP-glucuronosyltransferase" evidence="6">
    <location>
        <begin position="18"/>
        <end position="472"/>
    </location>
</feature>
<evidence type="ECO:0000256" key="2">
    <source>
        <dbReference type="ARBA" id="ARBA00022676"/>
    </source>
</evidence>
<dbReference type="OrthoDB" id="5835829at2759"/>
<evidence type="ECO:0000313" key="7">
    <source>
        <dbReference type="EMBL" id="TKR69352.1"/>
    </source>
</evidence>
<dbReference type="Proteomes" id="UP000298663">
    <property type="component" value="Unassembled WGS sequence"/>
</dbReference>
<feature type="signal peptide" evidence="6">
    <location>
        <begin position="1"/>
        <end position="17"/>
    </location>
</feature>